<sequence length="146" mass="15826">MDAGNAVNRPEFYVGQSFEKSFHFDEQAISIFASAAGDTNPLHHDRVVAERSRFGGIIASGTHYTALMMGLVADYFSRNGEAVGLEFSFQFRKAVPAGSTMQAEWTITEVERSDKLGGHIVHLSGTLKRDQVVHVAALGKALAIQG</sequence>
<dbReference type="InterPro" id="IPR050965">
    <property type="entry name" value="UPF0336/Enoyl-CoA_hydratase"/>
</dbReference>
<dbReference type="PANTHER" id="PTHR43437:SF3">
    <property type="entry name" value="HYDROXYACYL-THIOESTER DEHYDRATASE TYPE 2, MITOCHONDRIAL"/>
    <property type="match status" value="1"/>
</dbReference>
<dbReference type="PANTHER" id="PTHR43437">
    <property type="entry name" value="HYDROXYACYL-THIOESTER DEHYDRATASE TYPE 2, MITOCHONDRIAL-RELATED"/>
    <property type="match status" value="1"/>
</dbReference>
<protein>
    <submittedName>
        <fullName evidence="2">Acyl dehydratase</fullName>
    </submittedName>
</protein>
<reference evidence="2 3" key="1">
    <citation type="submission" date="2019-03" db="EMBL/GenBank/DDBJ databases">
        <title>Genomic Encyclopedia of Type Strains, Phase IV (KMG-V): Genome sequencing to study the core and pangenomes of soil and plant-associated prokaryotes.</title>
        <authorList>
            <person name="Whitman W."/>
        </authorList>
    </citation>
    <scope>NUCLEOTIDE SEQUENCE [LARGE SCALE GENOMIC DNA]</scope>
    <source>
        <strain evidence="2 3">Hc14</strain>
    </source>
</reference>
<dbReference type="GO" id="GO:0019171">
    <property type="term" value="F:(3R)-hydroxyacyl-[acyl-carrier-protein] dehydratase activity"/>
    <property type="evidence" value="ECO:0007669"/>
    <property type="project" value="TreeGrafter"/>
</dbReference>
<dbReference type="RefSeq" id="WP_132558932.1">
    <property type="nucleotide sequence ID" value="NZ_SMBH01000001.1"/>
</dbReference>
<dbReference type="GO" id="GO:0006633">
    <property type="term" value="P:fatty acid biosynthetic process"/>
    <property type="evidence" value="ECO:0007669"/>
    <property type="project" value="TreeGrafter"/>
</dbReference>
<accession>A0A4R3QFV8</accession>
<dbReference type="Pfam" id="PF01575">
    <property type="entry name" value="MaoC_dehydratas"/>
    <property type="match status" value="1"/>
</dbReference>
<evidence type="ECO:0000313" key="2">
    <source>
        <dbReference type="EMBL" id="TCU20603.1"/>
    </source>
</evidence>
<evidence type="ECO:0000259" key="1">
    <source>
        <dbReference type="Pfam" id="PF01575"/>
    </source>
</evidence>
<name>A0A4R3QFV8_RHISU</name>
<dbReference type="Gene3D" id="3.10.129.10">
    <property type="entry name" value="Hotdog Thioesterase"/>
    <property type="match status" value="1"/>
</dbReference>
<dbReference type="Proteomes" id="UP000294576">
    <property type="component" value="Unassembled WGS sequence"/>
</dbReference>
<feature type="domain" description="MaoC-like" evidence="1">
    <location>
        <begin position="17"/>
        <end position="115"/>
    </location>
</feature>
<organism evidence="2 3">
    <name type="scientific">Rhizobium sullae</name>
    <name type="common">Rhizobium hedysari</name>
    <dbReference type="NCBI Taxonomy" id="50338"/>
    <lineage>
        <taxon>Bacteria</taxon>
        <taxon>Pseudomonadati</taxon>
        <taxon>Pseudomonadota</taxon>
        <taxon>Alphaproteobacteria</taxon>
        <taxon>Hyphomicrobiales</taxon>
        <taxon>Rhizobiaceae</taxon>
        <taxon>Rhizobium/Agrobacterium group</taxon>
        <taxon>Rhizobium</taxon>
    </lineage>
</organism>
<dbReference type="SUPFAM" id="SSF54637">
    <property type="entry name" value="Thioesterase/thiol ester dehydrase-isomerase"/>
    <property type="match status" value="1"/>
</dbReference>
<proteinExistence type="predicted"/>
<gene>
    <name evidence="2" type="ORF">EV132_101670</name>
</gene>
<dbReference type="EMBL" id="SMBH01000001">
    <property type="protein sequence ID" value="TCU20603.1"/>
    <property type="molecule type" value="Genomic_DNA"/>
</dbReference>
<dbReference type="InterPro" id="IPR029069">
    <property type="entry name" value="HotDog_dom_sf"/>
</dbReference>
<comment type="caution">
    <text evidence="2">The sequence shown here is derived from an EMBL/GenBank/DDBJ whole genome shotgun (WGS) entry which is preliminary data.</text>
</comment>
<dbReference type="InterPro" id="IPR002539">
    <property type="entry name" value="MaoC-like_dom"/>
</dbReference>
<dbReference type="CDD" id="cd03441">
    <property type="entry name" value="R_hydratase_like"/>
    <property type="match status" value="1"/>
</dbReference>
<evidence type="ECO:0000313" key="3">
    <source>
        <dbReference type="Proteomes" id="UP000294576"/>
    </source>
</evidence>
<dbReference type="AlphaFoldDB" id="A0A4R3QFV8"/>